<dbReference type="EMBL" id="JAVRHQ010000001">
    <property type="protein sequence ID" value="MDT0641412.1"/>
    <property type="molecule type" value="Genomic_DNA"/>
</dbReference>
<evidence type="ECO:0000313" key="2">
    <source>
        <dbReference type="Proteomes" id="UP001262889"/>
    </source>
</evidence>
<proteinExistence type="predicted"/>
<organism evidence="1 2">
    <name type="scientific">Autumnicola tepida</name>
    <dbReference type="NCBI Taxonomy" id="3075595"/>
    <lineage>
        <taxon>Bacteria</taxon>
        <taxon>Pseudomonadati</taxon>
        <taxon>Bacteroidota</taxon>
        <taxon>Flavobacteriia</taxon>
        <taxon>Flavobacteriales</taxon>
        <taxon>Flavobacteriaceae</taxon>
        <taxon>Autumnicola</taxon>
    </lineage>
</organism>
<comment type="caution">
    <text evidence="1">The sequence shown here is derived from an EMBL/GenBank/DDBJ whole genome shotgun (WGS) entry which is preliminary data.</text>
</comment>
<dbReference type="Proteomes" id="UP001262889">
    <property type="component" value="Unassembled WGS sequence"/>
</dbReference>
<gene>
    <name evidence="1" type="ORF">RM553_01080</name>
</gene>
<evidence type="ECO:0008006" key="3">
    <source>
        <dbReference type="Google" id="ProtNLM"/>
    </source>
</evidence>
<evidence type="ECO:0000313" key="1">
    <source>
        <dbReference type="EMBL" id="MDT0641412.1"/>
    </source>
</evidence>
<sequence>MEDGWEMYDTMEATFNFPEEKVIQWDGKSRNGYDTYGGGRGTIIYGSNGAVFIDREKYVLTDRSGNVVRERNSASNEAGTALGGGGDMSTTHMMNFFDAVRGKQKLNAPIDDANVSMAMVHYANIAYRIGKGFEIDENTGRMYNRDAMKLWGREYANGWKPEV</sequence>
<protein>
    <recommendedName>
        <fullName evidence="3">Gfo/Idh/MocA-like oxidoreductase bacterial type C-terminal domain-containing protein</fullName>
    </recommendedName>
</protein>
<accession>A0ABU3C5G8</accession>
<dbReference type="Gene3D" id="3.30.360.10">
    <property type="entry name" value="Dihydrodipicolinate Reductase, domain 2"/>
    <property type="match status" value="1"/>
</dbReference>
<name>A0ABU3C5G8_9FLAO</name>
<keyword evidence="2" id="KW-1185">Reference proteome</keyword>
<dbReference type="RefSeq" id="WP_311533056.1">
    <property type="nucleotide sequence ID" value="NZ_JAVRHQ010000001.1"/>
</dbReference>
<reference evidence="1 2" key="1">
    <citation type="submission" date="2023-09" db="EMBL/GenBank/DDBJ databases">
        <authorList>
            <person name="Rey-Velasco X."/>
        </authorList>
    </citation>
    <scope>NUCLEOTIDE SEQUENCE [LARGE SCALE GENOMIC DNA]</scope>
    <source>
        <strain evidence="1 2">F363</strain>
    </source>
</reference>